<dbReference type="OrthoDB" id="5975661at2759"/>
<dbReference type="InterPro" id="IPR017452">
    <property type="entry name" value="GPCR_Rhodpsn_7TM"/>
</dbReference>
<evidence type="ECO:0000256" key="3">
    <source>
        <dbReference type="ARBA" id="ARBA00022475"/>
    </source>
</evidence>
<evidence type="ECO:0000256" key="2">
    <source>
        <dbReference type="ARBA" id="ARBA00010663"/>
    </source>
</evidence>
<dbReference type="PANTHER" id="PTHR24248:SF189">
    <property type="entry name" value="ALPHA2-ADRENERGIC-LIKE OCTOPAMINE RECEPTOR, ISOFORM B"/>
    <property type="match status" value="1"/>
</dbReference>
<keyword evidence="6 10" id="KW-0297">G-protein coupled receptor</keyword>
<evidence type="ECO:0000256" key="12">
    <source>
        <dbReference type="SAM" id="Phobius"/>
    </source>
</evidence>
<comment type="similarity">
    <text evidence="2 10">Belongs to the G-protein coupled receptor 1 family.</text>
</comment>
<feature type="transmembrane region" description="Helical" evidence="12">
    <location>
        <begin position="115"/>
        <end position="140"/>
    </location>
</feature>
<evidence type="ECO:0000256" key="1">
    <source>
        <dbReference type="ARBA" id="ARBA00004651"/>
    </source>
</evidence>
<keyword evidence="15" id="KW-1185">Reference proteome</keyword>
<feature type="domain" description="G-protein coupled receptors family 1 profile" evidence="13">
    <location>
        <begin position="132"/>
        <end position="702"/>
    </location>
</feature>
<name>B4QTY7_DROSI</name>
<feature type="transmembrane region" description="Helical" evidence="12">
    <location>
        <begin position="193"/>
        <end position="211"/>
    </location>
</feature>
<dbReference type="PRINTS" id="PR00237">
    <property type="entry name" value="GPCRRHODOPSN"/>
</dbReference>
<evidence type="ECO:0000256" key="10">
    <source>
        <dbReference type="RuleBase" id="RU000688"/>
    </source>
</evidence>
<dbReference type="SUPFAM" id="SSF81321">
    <property type="entry name" value="Family A G protein-coupled receptor-like"/>
    <property type="match status" value="1"/>
</dbReference>
<dbReference type="GO" id="GO:0004989">
    <property type="term" value="F:octopamine receptor activity"/>
    <property type="evidence" value="ECO:0007669"/>
    <property type="project" value="EnsemblMetazoa"/>
</dbReference>
<evidence type="ECO:0000256" key="5">
    <source>
        <dbReference type="ARBA" id="ARBA00022989"/>
    </source>
</evidence>
<dbReference type="Pfam" id="PF00001">
    <property type="entry name" value="7tm_1"/>
    <property type="match status" value="2"/>
</dbReference>
<keyword evidence="3" id="KW-1003">Cell membrane</keyword>
<feature type="transmembrane region" description="Helical" evidence="12">
    <location>
        <begin position="152"/>
        <end position="173"/>
    </location>
</feature>
<keyword evidence="5 12" id="KW-1133">Transmembrane helix</keyword>
<keyword evidence="8 10" id="KW-0675">Receptor</keyword>
<dbReference type="Gene3D" id="1.20.1070.10">
    <property type="entry name" value="Rhodopsin 7-helix transmembrane proteins"/>
    <property type="match status" value="2"/>
</dbReference>
<dbReference type="InterPro" id="IPR000276">
    <property type="entry name" value="GPCR_Rhodpsn"/>
</dbReference>
<feature type="transmembrane region" description="Helical" evidence="12">
    <location>
        <begin position="645"/>
        <end position="670"/>
    </location>
</feature>
<dbReference type="AlphaFoldDB" id="B4QTY7"/>
<feature type="transmembrane region" description="Helical" evidence="12">
    <location>
        <begin position="322"/>
        <end position="349"/>
    </location>
</feature>
<dbReference type="GO" id="GO:0005886">
    <property type="term" value="C:plasma membrane"/>
    <property type="evidence" value="ECO:0007669"/>
    <property type="project" value="UniProtKB-SubCell"/>
</dbReference>
<dbReference type="Proteomes" id="UP000000304">
    <property type="component" value="Chromosome 3R"/>
</dbReference>
<dbReference type="FunFam" id="1.20.1070.10:FF:000485">
    <property type="entry name" value="alpha-2A adrenergic receptor"/>
    <property type="match status" value="1"/>
</dbReference>
<feature type="compositionally biased region" description="Polar residues" evidence="11">
    <location>
        <begin position="589"/>
        <end position="600"/>
    </location>
</feature>
<comment type="subcellular location">
    <subcellularLocation>
        <location evidence="1">Cell membrane</location>
        <topology evidence="1">Multi-pass membrane protein</topology>
    </subcellularLocation>
</comment>
<feature type="region of interest" description="Disordered" evidence="11">
    <location>
        <begin position="492"/>
        <end position="518"/>
    </location>
</feature>
<keyword evidence="7 12" id="KW-0472">Membrane</keyword>
<reference evidence="14 15" key="1">
    <citation type="journal article" date="2007" name="Nature">
        <title>Evolution of genes and genomes on the Drosophila phylogeny.</title>
        <authorList>
            <consortium name="Drosophila 12 Genomes Consortium"/>
            <person name="Clark A.G."/>
            <person name="Eisen M.B."/>
            <person name="Smith D.R."/>
            <person name="Bergman C.M."/>
            <person name="Oliver B."/>
            <person name="Markow T.A."/>
            <person name="Kaufman T.C."/>
            <person name="Kellis M."/>
            <person name="Gelbart W."/>
            <person name="Iyer V.N."/>
            <person name="Pollard D.A."/>
            <person name="Sackton T.B."/>
            <person name="Larracuente A.M."/>
            <person name="Singh N.D."/>
            <person name="Abad J.P."/>
            <person name="Abt D.N."/>
            <person name="Adryan B."/>
            <person name="Aguade M."/>
            <person name="Akashi H."/>
            <person name="Anderson W.W."/>
            <person name="Aquadro C.F."/>
            <person name="Ardell D.H."/>
            <person name="Arguello R."/>
            <person name="Artieri C.G."/>
            <person name="Barbash D.A."/>
            <person name="Barker D."/>
            <person name="Barsanti P."/>
            <person name="Batterham P."/>
            <person name="Batzoglou S."/>
            <person name="Begun D."/>
            <person name="Bhutkar A."/>
            <person name="Blanco E."/>
            <person name="Bosak S.A."/>
            <person name="Bradley R.K."/>
            <person name="Brand A.D."/>
            <person name="Brent M.R."/>
            <person name="Brooks A.N."/>
            <person name="Brown R.H."/>
            <person name="Butlin R.K."/>
            <person name="Caggese C."/>
            <person name="Calvi B.R."/>
            <person name="Bernardo de Carvalho A."/>
            <person name="Caspi A."/>
            <person name="Castrezana S."/>
            <person name="Celniker S.E."/>
            <person name="Chang J.L."/>
            <person name="Chapple C."/>
            <person name="Chatterji S."/>
            <person name="Chinwalla A."/>
            <person name="Civetta A."/>
            <person name="Clifton S.W."/>
            <person name="Comeron J.M."/>
            <person name="Costello J.C."/>
            <person name="Coyne J.A."/>
            <person name="Daub J."/>
            <person name="David R.G."/>
            <person name="Delcher A.L."/>
            <person name="Delehaunty K."/>
            <person name="Do C.B."/>
            <person name="Ebling H."/>
            <person name="Edwards K."/>
            <person name="Eickbush T."/>
            <person name="Evans J.D."/>
            <person name="Filipski A."/>
            <person name="Findeiss S."/>
            <person name="Freyhult E."/>
            <person name="Fulton L."/>
            <person name="Fulton R."/>
            <person name="Garcia A.C."/>
            <person name="Gardiner A."/>
            <person name="Garfield D.A."/>
            <person name="Garvin B.E."/>
            <person name="Gibson G."/>
            <person name="Gilbert D."/>
            <person name="Gnerre S."/>
            <person name="Godfrey J."/>
            <person name="Good R."/>
            <person name="Gotea V."/>
            <person name="Gravely B."/>
            <person name="Greenberg A.J."/>
            <person name="Griffiths-Jones S."/>
            <person name="Gross S."/>
            <person name="Guigo R."/>
            <person name="Gustafson E.A."/>
            <person name="Haerty W."/>
            <person name="Hahn M.W."/>
            <person name="Halligan D.L."/>
            <person name="Halpern A.L."/>
            <person name="Halter G.M."/>
            <person name="Han M.V."/>
            <person name="Heger A."/>
            <person name="Hillier L."/>
            <person name="Hinrichs A.S."/>
            <person name="Holmes I."/>
            <person name="Hoskins R.A."/>
            <person name="Hubisz M.J."/>
            <person name="Hultmark D."/>
            <person name="Huntley M.A."/>
            <person name="Jaffe D.B."/>
            <person name="Jagadeeshan S."/>
            <person name="Jeck W.R."/>
            <person name="Johnson J."/>
            <person name="Jones C.D."/>
            <person name="Jordan W.C."/>
            <person name="Karpen G.H."/>
            <person name="Kataoka E."/>
            <person name="Keightley P.D."/>
            <person name="Kheradpour P."/>
            <person name="Kirkness E.F."/>
            <person name="Koerich L.B."/>
            <person name="Kristiansen K."/>
            <person name="Kudrna D."/>
            <person name="Kulathinal R.J."/>
            <person name="Kumar S."/>
            <person name="Kwok R."/>
            <person name="Lander E."/>
            <person name="Langley C.H."/>
            <person name="Lapoint R."/>
            <person name="Lazzaro B.P."/>
            <person name="Lee S.J."/>
            <person name="Levesque L."/>
            <person name="Li R."/>
            <person name="Lin C.F."/>
            <person name="Lin M.F."/>
            <person name="Lindblad-Toh K."/>
            <person name="Llopart A."/>
            <person name="Long M."/>
            <person name="Low L."/>
            <person name="Lozovsky E."/>
            <person name="Lu J."/>
            <person name="Luo M."/>
            <person name="Machado C.A."/>
            <person name="Makalowski W."/>
            <person name="Marzo M."/>
            <person name="Matsuda M."/>
            <person name="Matzkin L."/>
            <person name="McAllister B."/>
            <person name="McBride C.S."/>
            <person name="McKernan B."/>
            <person name="McKernan K."/>
            <person name="Mendez-Lago M."/>
            <person name="Minx P."/>
            <person name="Mollenhauer M.U."/>
            <person name="Montooth K."/>
            <person name="Mount S.M."/>
            <person name="Mu X."/>
            <person name="Myers E."/>
            <person name="Negre B."/>
            <person name="Newfeld S."/>
            <person name="Nielsen R."/>
            <person name="Noor M.A."/>
            <person name="O'Grady P."/>
            <person name="Pachter L."/>
            <person name="Papaceit M."/>
            <person name="Parisi M.J."/>
            <person name="Parisi M."/>
            <person name="Parts L."/>
            <person name="Pedersen J.S."/>
            <person name="Pesole G."/>
            <person name="Phillippy A.M."/>
            <person name="Ponting C.P."/>
            <person name="Pop M."/>
            <person name="Porcelli D."/>
            <person name="Powell J.R."/>
            <person name="Prohaska S."/>
            <person name="Pruitt K."/>
            <person name="Puig M."/>
            <person name="Quesneville H."/>
            <person name="Ram K.R."/>
            <person name="Rand D."/>
            <person name="Rasmussen M.D."/>
            <person name="Reed L.K."/>
            <person name="Reenan R."/>
            <person name="Reily A."/>
            <person name="Remington K.A."/>
            <person name="Rieger T.T."/>
            <person name="Ritchie M.G."/>
            <person name="Robin C."/>
            <person name="Rogers Y.H."/>
            <person name="Rohde C."/>
            <person name="Rozas J."/>
            <person name="Rubenfield M.J."/>
            <person name="Ruiz A."/>
            <person name="Russo S."/>
            <person name="Salzberg S.L."/>
            <person name="Sanchez-Gracia A."/>
            <person name="Saranga D.J."/>
            <person name="Sato H."/>
            <person name="Schaeffer S.W."/>
            <person name="Schatz M.C."/>
            <person name="Schlenke T."/>
            <person name="Schwartz R."/>
            <person name="Segarra C."/>
            <person name="Singh R.S."/>
            <person name="Sirot L."/>
            <person name="Sirota M."/>
            <person name="Sisneros N.B."/>
            <person name="Smith C.D."/>
            <person name="Smith T.F."/>
            <person name="Spieth J."/>
            <person name="Stage D.E."/>
            <person name="Stark A."/>
            <person name="Stephan W."/>
            <person name="Strausberg R.L."/>
            <person name="Strempel S."/>
            <person name="Sturgill D."/>
            <person name="Sutton G."/>
            <person name="Sutton G.G."/>
            <person name="Tao W."/>
            <person name="Teichmann S."/>
            <person name="Tobari Y.N."/>
            <person name="Tomimura Y."/>
            <person name="Tsolas J.M."/>
            <person name="Valente V.L."/>
            <person name="Venter E."/>
            <person name="Venter J.C."/>
            <person name="Vicario S."/>
            <person name="Vieira F.G."/>
            <person name="Vilella A.J."/>
            <person name="Villasante A."/>
            <person name="Walenz B."/>
            <person name="Wang J."/>
            <person name="Wasserman M."/>
            <person name="Watts T."/>
            <person name="Wilson D."/>
            <person name="Wilson R.K."/>
            <person name="Wing R.A."/>
            <person name="Wolfner M.F."/>
            <person name="Wong A."/>
            <person name="Wong G.K."/>
            <person name="Wu C.I."/>
            <person name="Wu G."/>
            <person name="Yamamoto D."/>
            <person name="Yang H.P."/>
            <person name="Yang S.P."/>
            <person name="Yorke J.A."/>
            <person name="Yoshida K."/>
            <person name="Zdobnov E."/>
            <person name="Zhang P."/>
            <person name="Zhang Y."/>
            <person name="Zimin A.V."/>
            <person name="Baldwin J."/>
            <person name="Abdouelleil A."/>
            <person name="Abdulkadir J."/>
            <person name="Abebe A."/>
            <person name="Abera B."/>
            <person name="Abreu J."/>
            <person name="Acer S.C."/>
            <person name="Aftuck L."/>
            <person name="Alexander A."/>
            <person name="An P."/>
            <person name="Anderson E."/>
            <person name="Anderson S."/>
            <person name="Arachi H."/>
            <person name="Azer M."/>
            <person name="Bachantsang P."/>
            <person name="Barry A."/>
            <person name="Bayul T."/>
            <person name="Berlin A."/>
            <person name="Bessette D."/>
            <person name="Bloom T."/>
            <person name="Blye J."/>
            <person name="Boguslavskiy L."/>
            <person name="Bonnet C."/>
            <person name="Boukhgalter B."/>
            <person name="Bourzgui I."/>
            <person name="Brown A."/>
            <person name="Cahill P."/>
            <person name="Channer S."/>
            <person name="Cheshatsang Y."/>
            <person name="Chuda L."/>
            <person name="Citroen M."/>
            <person name="Collymore A."/>
            <person name="Cooke P."/>
            <person name="Costello M."/>
            <person name="D'Aco K."/>
            <person name="Daza R."/>
            <person name="De Haan G."/>
            <person name="DeGray S."/>
            <person name="DeMaso C."/>
            <person name="Dhargay N."/>
            <person name="Dooley K."/>
            <person name="Dooley E."/>
            <person name="Doricent M."/>
            <person name="Dorje P."/>
            <person name="Dorjee K."/>
            <person name="Dupes A."/>
            <person name="Elong R."/>
            <person name="Falk J."/>
            <person name="Farina A."/>
            <person name="Faro S."/>
            <person name="Ferguson D."/>
            <person name="Fisher S."/>
            <person name="Foley C.D."/>
            <person name="Franke A."/>
            <person name="Friedrich D."/>
            <person name="Gadbois L."/>
            <person name="Gearin G."/>
            <person name="Gearin C.R."/>
            <person name="Giannoukos G."/>
            <person name="Goode T."/>
            <person name="Graham J."/>
            <person name="Grandbois E."/>
            <person name="Grewal S."/>
            <person name="Gyaltsen K."/>
            <person name="Hafez N."/>
            <person name="Hagos B."/>
            <person name="Hall J."/>
            <person name="Henson C."/>
            <person name="Hollinger A."/>
            <person name="Honan T."/>
            <person name="Huard M.D."/>
            <person name="Hughes L."/>
            <person name="Hurhula B."/>
            <person name="Husby M.E."/>
            <person name="Kamat A."/>
            <person name="Kanga B."/>
            <person name="Kashin S."/>
            <person name="Khazanovich D."/>
            <person name="Kisner P."/>
            <person name="Lance K."/>
            <person name="Lara M."/>
            <person name="Lee W."/>
            <person name="Lennon N."/>
            <person name="Letendre F."/>
            <person name="LeVine R."/>
            <person name="Lipovsky A."/>
            <person name="Liu X."/>
            <person name="Liu J."/>
            <person name="Liu S."/>
            <person name="Lokyitsang T."/>
            <person name="Lokyitsang Y."/>
            <person name="Lubonja R."/>
            <person name="Lui A."/>
            <person name="MacDonald P."/>
            <person name="Magnisalis V."/>
            <person name="Maru K."/>
            <person name="Matthews C."/>
            <person name="McCusker W."/>
            <person name="McDonough S."/>
            <person name="Mehta T."/>
            <person name="Meldrim J."/>
            <person name="Meneus L."/>
            <person name="Mihai O."/>
            <person name="Mihalev A."/>
            <person name="Mihova T."/>
            <person name="Mittelman R."/>
            <person name="Mlenga V."/>
            <person name="Montmayeur A."/>
            <person name="Mulrain L."/>
            <person name="Navidi A."/>
            <person name="Naylor J."/>
            <person name="Negash T."/>
            <person name="Nguyen T."/>
            <person name="Nguyen N."/>
            <person name="Nicol R."/>
            <person name="Norbu C."/>
            <person name="Norbu N."/>
            <person name="Novod N."/>
            <person name="O'Neill B."/>
            <person name="Osman S."/>
            <person name="Markiewicz E."/>
            <person name="Oyono O.L."/>
            <person name="Patti C."/>
            <person name="Phunkhang P."/>
            <person name="Pierre F."/>
            <person name="Priest M."/>
            <person name="Raghuraman S."/>
            <person name="Rege F."/>
            <person name="Reyes R."/>
            <person name="Rise C."/>
            <person name="Rogov P."/>
            <person name="Ross K."/>
            <person name="Ryan E."/>
            <person name="Settipalli S."/>
            <person name="Shea T."/>
            <person name="Sherpa N."/>
            <person name="Shi L."/>
            <person name="Shih D."/>
            <person name="Sparrow T."/>
            <person name="Spaulding J."/>
            <person name="Stalker J."/>
            <person name="Stange-Thomann N."/>
            <person name="Stavropoulos S."/>
            <person name="Stone C."/>
            <person name="Strader C."/>
            <person name="Tesfaye S."/>
            <person name="Thomson T."/>
            <person name="Thoulutsang Y."/>
            <person name="Thoulutsang D."/>
            <person name="Topham K."/>
            <person name="Topping I."/>
            <person name="Tsamla T."/>
            <person name="Vassiliev H."/>
            <person name="Vo A."/>
            <person name="Wangchuk T."/>
            <person name="Wangdi T."/>
            <person name="Weiand M."/>
            <person name="Wilkinson J."/>
            <person name="Wilson A."/>
            <person name="Yadav S."/>
            <person name="Young G."/>
            <person name="Yu Q."/>
            <person name="Zembek L."/>
            <person name="Zhong D."/>
            <person name="Zimmer A."/>
            <person name="Zwirko Z."/>
            <person name="Jaffe D.B."/>
            <person name="Alvarez P."/>
            <person name="Brockman W."/>
            <person name="Butler J."/>
            <person name="Chin C."/>
            <person name="Gnerre S."/>
            <person name="Grabherr M."/>
            <person name="Kleber M."/>
            <person name="Mauceli E."/>
            <person name="MacCallum I."/>
        </authorList>
    </citation>
    <scope>NUCLEOTIDE SEQUENCE [LARGE SCALE GENOMIC DNA]</scope>
    <source>
        <strain evidence="15">white501</strain>
    </source>
</reference>
<evidence type="ECO:0000256" key="8">
    <source>
        <dbReference type="ARBA" id="ARBA00023170"/>
    </source>
</evidence>
<proteinExistence type="inferred from homology"/>
<dbReference type="EMBL" id="CM000364">
    <property type="protein sequence ID" value="EDX12410.1"/>
    <property type="molecule type" value="Genomic_DNA"/>
</dbReference>
<organism evidence="14 15">
    <name type="scientific">Drosophila simulans</name>
    <name type="common">Fruit fly</name>
    <dbReference type="NCBI Taxonomy" id="7240"/>
    <lineage>
        <taxon>Eukaryota</taxon>
        <taxon>Metazoa</taxon>
        <taxon>Ecdysozoa</taxon>
        <taxon>Arthropoda</taxon>
        <taxon>Hexapoda</taxon>
        <taxon>Insecta</taxon>
        <taxon>Pterygota</taxon>
        <taxon>Neoptera</taxon>
        <taxon>Endopterygota</taxon>
        <taxon>Diptera</taxon>
        <taxon>Brachycera</taxon>
        <taxon>Muscomorpha</taxon>
        <taxon>Ephydroidea</taxon>
        <taxon>Drosophilidae</taxon>
        <taxon>Drosophila</taxon>
        <taxon>Sophophora</taxon>
    </lineage>
</organism>
<dbReference type="HOGENOM" id="CLU_009579_11_1_1"/>
<evidence type="ECO:0000256" key="4">
    <source>
        <dbReference type="ARBA" id="ARBA00022692"/>
    </source>
</evidence>
<protein>
    <submittedName>
        <fullName evidence="14">GD20150</fullName>
    </submittedName>
</protein>
<dbReference type="PROSITE" id="PS00237">
    <property type="entry name" value="G_PROTEIN_RECEP_F1_1"/>
    <property type="match status" value="1"/>
</dbReference>
<evidence type="ECO:0000256" key="6">
    <source>
        <dbReference type="ARBA" id="ARBA00023040"/>
    </source>
</evidence>
<evidence type="ECO:0000259" key="13">
    <source>
        <dbReference type="PROSITE" id="PS50262"/>
    </source>
</evidence>
<gene>
    <name evidence="14" type="primary">Dsim\GD20150</name>
    <name evidence="14" type="ORF">Dsim_GD20150</name>
</gene>
<dbReference type="SMART" id="SM01381">
    <property type="entry name" value="7TM_GPCR_Srsx"/>
    <property type="match status" value="1"/>
</dbReference>
<dbReference type="PROSITE" id="PS50262">
    <property type="entry name" value="G_PROTEIN_RECEP_F1_2"/>
    <property type="match status" value="1"/>
</dbReference>
<feature type="compositionally biased region" description="Low complexity" evidence="11">
    <location>
        <begin position="601"/>
        <end position="611"/>
    </location>
</feature>
<keyword evidence="9 10" id="KW-0807">Transducer</keyword>
<evidence type="ECO:0000313" key="14">
    <source>
        <dbReference type="EMBL" id="EDX12410.1"/>
    </source>
</evidence>
<feature type="transmembrane region" description="Helical" evidence="12">
    <location>
        <begin position="232"/>
        <end position="252"/>
    </location>
</feature>
<evidence type="ECO:0000256" key="7">
    <source>
        <dbReference type="ARBA" id="ARBA00023136"/>
    </source>
</evidence>
<accession>B4QTY7</accession>
<dbReference type="PANTHER" id="PTHR24248">
    <property type="entry name" value="ADRENERGIC RECEPTOR-RELATED G-PROTEIN COUPLED RECEPTOR"/>
    <property type="match status" value="1"/>
</dbReference>
<feature type="transmembrane region" description="Helical" evidence="12">
    <location>
        <begin position="682"/>
        <end position="705"/>
    </location>
</feature>
<evidence type="ECO:0000256" key="11">
    <source>
        <dbReference type="SAM" id="MobiDB-lite"/>
    </source>
</evidence>
<evidence type="ECO:0000313" key="15">
    <source>
        <dbReference type="Proteomes" id="UP000000304"/>
    </source>
</evidence>
<sequence>MDYSRLNANINTGNISTDDFLAVFSTGKPDNATLNPPLLSVDGQLTLPPGSGYVNVNDTIFFLNGSFYNSSLQLAAGFYNQSSASGATAGNLTNPNHTEVHWDGRYPSGYTLTHIVIASIIVTILMIIIVVGNMLVIIAIATEKSLKNIQNWFIASLAVADFFLGLIIMPFSLANELMGYWIFGSWWCDIHSAMDVLLCTASIMNLCLISLDRYWSITKAVDYLKSRTPARAAVMITAVWIMSALICIPPLLGWKVKMPEGPLPKCECRAGEGIHVENGISVGELGVGVVMGCPTFTLSPPHAHLAIEGAIMYRWLSEDIGYVLYSALGSFYIPSCIMVFVYIRIYFAAKARARRGIKKHPRKTNNEQRQIATIETPPNSASLPMQIPTVTMDLASDISTSEAGELEAVAAQTVLAYANPNGAGTNSVTVVSSGNGGTGASGVPPSSPKETLQVSTIATGRVGLNVPVPPSMGSNSSINVLNNNNGTVAMDGGASAGGGGNGSAVATPGALQQTGGNELRVSPIAGRCRALSVGVDTDMVSEFDPSSSDSGVVSRCAVVKPLKFRLCQPIFGRKSSNQQRRNEAKAAAKNQQPSGAASKNQQQQQQQQQQQVVKAELEPAIPKTPKPRDPEKEKRRIARKKEKRATLILGLIMGSFIACWLPFFFLYILVPACSSHCNIPESAFAVAFWLGYMNSALNPAIYTIFNKDFRRAFRRILFKCVYASIEKATERAMGSTPMGYGHGMYQHYRR</sequence>
<dbReference type="GO" id="GO:0007193">
    <property type="term" value="P:adenylate cyclase-inhibiting G protein-coupled receptor signaling pathway"/>
    <property type="evidence" value="ECO:0007669"/>
    <property type="project" value="EnsemblMetazoa"/>
</dbReference>
<dbReference type="STRING" id="7240.B4QTY7"/>
<keyword evidence="4 10" id="KW-0812">Transmembrane</keyword>
<feature type="region of interest" description="Disordered" evidence="11">
    <location>
        <begin position="573"/>
        <end position="638"/>
    </location>
</feature>
<evidence type="ECO:0000256" key="9">
    <source>
        <dbReference type="ARBA" id="ARBA00023224"/>
    </source>
</evidence>
<dbReference type="OMA" id="FFTYMLM"/>
<dbReference type="PhylomeDB" id="B4QTY7"/>